<name>A0AAW0R9V3_9PEZI</name>
<keyword evidence="2" id="KW-1185">Reference proteome</keyword>
<dbReference type="InterPro" id="IPR036770">
    <property type="entry name" value="Ankyrin_rpt-contain_sf"/>
</dbReference>
<protein>
    <recommendedName>
        <fullName evidence="3">Ankyrin repeat-containing protein</fullName>
    </recommendedName>
</protein>
<sequence length="917" mass="103646">MEAVGSAAAIAQLAVMCLQAGKLANDLVKSFFQAPAQISNLSFKLKRLQLLITELETAVVQSPEPESQVLLLPEHRAFLFFGLKRALDSLERIKSINDSQSAGSIRNRLQWATLDKRRAQRFLHEAQSAESELDILLHIISIRISSMNHHSLVLLSAGQASIQSKMKPSFDNMKSWFSGEIQQLATQSTMQPSFDDMKGWVSGEIRHLSTQSTMQNSFDDMKNMISGEVRQLPTQSTMQHSFDGMENRLLGEIQQLRVSENQVPGVPPPSRMLRQVAYPDCTSFQDFDPRLMLSQHDSRRSLSLYVASFENDDHPSNPNRTAYSVRGSVILSSKRMSRKATIQLGARYKLVGTCLLQFELRIHFLLRSWVLSPSFTSNLTVSYLRSKDSPIFRACHTYDLGEVRYLLETGQASIRDVDETVGGLLEHVVRGREINKHLVTTRKKFNKGGQQLLEFLLDQGCDSNPSGGRNSTRRSAFELAFRDGLVDAVQVMLTRQVDIEAVSTNLAGLFRERSERALLWKFRLLTSSGFSDWKTDEPSDNLLFGACQHRTIDLVLYALVIAGIDPNITTRMSPISWAAQMEWVEGISILLECGADPNVCERTHSGPLSRTGFYDYAVSEAGHYLLLKGANPLHGTWCGLDTWGKVFTNACHNASLSIGRKSNYFQYIRLEGSITHLLLHGANPFDVFTTTPPKFPDWYDRISQVRASDAARLWCTQYHALGRRWAISNYKADLLYEMEISEGKTPSWKFEWNAMGGVTGTFDPDDDEVDSQPPLMAASSFVDTDSSTSDTGINEEDPFFKNATWFYHHTSTEEGRRQLSRFPMVRALCDGLQHAGYRAEMDDDGDIWYDCDDGDRYFEAWEAQPAEERQEWLRDVCPICRDFEGYGLGGVLERARQGKEKLCEYRRQVAEGRRSAF</sequence>
<gene>
    <name evidence="1" type="ORF">PG999_002913</name>
</gene>
<evidence type="ECO:0008006" key="3">
    <source>
        <dbReference type="Google" id="ProtNLM"/>
    </source>
</evidence>
<proteinExistence type="predicted"/>
<dbReference type="EMBL" id="JAQQWP010000002">
    <property type="protein sequence ID" value="KAK8130533.1"/>
    <property type="molecule type" value="Genomic_DNA"/>
</dbReference>
<dbReference type="Proteomes" id="UP001392437">
    <property type="component" value="Unassembled WGS sequence"/>
</dbReference>
<reference evidence="1 2" key="1">
    <citation type="submission" date="2023-01" db="EMBL/GenBank/DDBJ databases">
        <title>Analysis of 21 Apiospora genomes using comparative genomics revels a genus with tremendous synthesis potential of carbohydrate active enzymes and secondary metabolites.</title>
        <authorList>
            <person name="Sorensen T."/>
        </authorList>
    </citation>
    <scope>NUCLEOTIDE SEQUENCE [LARGE SCALE GENOMIC DNA]</scope>
    <source>
        <strain evidence="1 2">CBS 117206</strain>
    </source>
</reference>
<dbReference type="AlphaFoldDB" id="A0AAW0R9V3"/>
<dbReference type="Gene3D" id="1.25.40.20">
    <property type="entry name" value="Ankyrin repeat-containing domain"/>
    <property type="match status" value="2"/>
</dbReference>
<accession>A0AAW0R9V3</accession>
<organism evidence="1 2">
    <name type="scientific">Apiospora kogelbergensis</name>
    <dbReference type="NCBI Taxonomy" id="1337665"/>
    <lineage>
        <taxon>Eukaryota</taxon>
        <taxon>Fungi</taxon>
        <taxon>Dikarya</taxon>
        <taxon>Ascomycota</taxon>
        <taxon>Pezizomycotina</taxon>
        <taxon>Sordariomycetes</taxon>
        <taxon>Xylariomycetidae</taxon>
        <taxon>Amphisphaeriales</taxon>
        <taxon>Apiosporaceae</taxon>
        <taxon>Apiospora</taxon>
    </lineage>
</organism>
<evidence type="ECO:0000313" key="1">
    <source>
        <dbReference type="EMBL" id="KAK8130533.1"/>
    </source>
</evidence>
<comment type="caution">
    <text evidence="1">The sequence shown here is derived from an EMBL/GenBank/DDBJ whole genome shotgun (WGS) entry which is preliminary data.</text>
</comment>
<evidence type="ECO:0000313" key="2">
    <source>
        <dbReference type="Proteomes" id="UP001392437"/>
    </source>
</evidence>
<dbReference type="SUPFAM" id="SSF48403">
    <property type="entry name" value="Ankyrin repeat"/>
    <property type="match status" value="1"/>
</dbReference>